<reference evidence="1 2" key="1">
    <citation type="submission" date="2023-09" db="EMBL/GenBank/DDBJ databases">
        <title>Thalassobella suaedae gen. nov., sp. nov., a marine bacterium of the family Flavobacteriaceae isolated from a halophyte Suaeda japonica.</title>
        <authorList>
            <person name="Lee S.Y."/>
            <person name="Hwang C.Y."/>
        </authorList>
    </citation>
    <scope>NUCLEOTIDE SEQUENCE [LARGE SCALE GENOMIC DNA]</scope>
    <source>
        <strain evidence="1 2">HL-DH14</strain>
    </source>
</reference>
<organism evidence="1 2">
    <name type="scientific">Thalassobellus suaedae</name>
    <dbReference type="NCBI Taxonomy" id="3074124"/>
    <lineage>
        <taxon>Bacteria</taxon>
        <taxon>Pseudomonadati</taxon>
        <taxon>Bacteroidota</taxon>
        <taxon>Flavobacteriia</taxon>
        <taxon>Flavobacteriales</taxon>
        <taxon>Flavobacteriaceae</taxon>
        <taxon>Thalassobellus</taxon>
    </lineage>
</organism>
<dbReference type="RefSeq" id="WP_415867121.1">
    <property type="nucleotide sequence ID" value="NZ_CP134537.1"/>
</dbReference>
<gene>
    <name evidence="1" type="ORF">RHP51_09850</name>
</gene>
<evidence type="ECO:0000313" key="2">
    <source>
        <dbReference type="Proteomes" id="UP001302806"/>
    </source>
</evidence>
<dbReference type="EMBL" id="CP134537">
    <property type="protein sequence ID" value="WNH10907.1"/>
    <property type="molecule type" value="Genomic_DNA"/>
</dbReference>
<dbReference type="InterPro" id="IPR010321">
    <property type="entry name" value="DUF922"/>
</dbReference>
<dbReference type="Proteomes" id="UP001302806">
    <property type="component" value="Chromosome"/>
</dbReference>
<dbReference type="Pfam" id="PF06037">
    <property type="entry name" value="DUF922"/>
    <property type="match status" value="1"/>
</dbReference>
<sequence>MPELSKDELVVVMDIVDDQKILGEKIGEIKATDNGLSNNCSYYENINNLKVLARQSGANLLKITKHKSADKFSSCHRLWANIYKVKNAKAYETEIEWSANRKLTWEDFKGQPDIENFPNALAVTNSGFGYESGSLSFFKEGKLFVRNLFYNHGSWVLPKGKTDYVLRHEQIHFDITEIYTRILRKALIDANITTNNSNRAQLIFESIKNDWQKRQEDYDYKTQHGLKKETQEEWEAIVTLELARYDLYKSN</sequence>
<protein>
    <recommendedName>
        <fullName evidence="3">DUF922 domain-containing protein</fullName>
    </recommendedName>
</protein>
<evidence type="ECO:0000313" key="1">
    <source>
        <dbReference type="EMBL" id="WNH10907.1"/>
    </source>
</evidence>
<name>A0ABY9XY74_9FLAO</name>
<proteinExistence type="predicted"/>
<accession>A0ABY9XY74</accession>
<evidence type="ECO:0008006" key="3">
    <source>
        <dbReference type="Google" id="ProtNLM"/>
    </source>
</evidence>